<name>A0ACC0USD8_9HYPO</name>
<accession>A0ACC0USD8</accession>
<keyword evidence="2" id="KW-1185">Reference proteome</keyword>
<evidence type="ECO:0000313" key="1">
    <source>
        <dbReference type="EMBL" id="KAI9896857.1"/>
    </source>
</evidence>
<organism evidence="1 2">
    <name type="scientific">Trichothecium roseum</name>
    <dbReference type="NCBI Taxonomy" id="47278"/>
    <lineage>
        <taxon>Eukaryota</taxon>
        <taxon>Fungi</taxon>
        <taxon>Dikarya</taxon>
        <taxon>Ascomycota</taxon>
        <taxon>Pezizomycotina</taxon>
        <taxon>Sordariomycetes</taxon>
        <taxon>Hypocreomycetidae</taxon>
        <taxon>Hypocreales</taxon>
        <taxon>Hypocreales incertae sedis</taxon>
        <taxon>Trichothecium</taxon>
    </lineage>
</organism>
<protein>
    <submittedName>
        <fullName evidence="1">Uncharacterized protein</fullName>
    </submittedName>
</protein>
<gene>
    <name evidence="1" type="ORF">N3K66_007879</name>
</gene>
<proteinExistence type="predicted"/>
<dbReference type="EMBL" id="CM047947">
    <property type="protein sequence ID" value="KAI9896857.1"/>
    <property type="molecule type" value="Genomic_DNA"/>
</dbReference>
<comment type="caution">
    <text evidence="1">The sequence shown here is derived from an EMBL/GenBank/DDBJ whole genome shotgun (WGS) entry which is preliminary data.</text>
</comment>
<reference evidence="1" key="1">
    <citation type="submission" date="2022-10" db="EMBL/GenBank/DDBJ databases">
        <title>Complete Genome of Trichothecium roseum strain YXFP-22015, a Plant Pathogen Isolated from Citrus.</title>
        <authorList>
            <person name="Wang Y."/>
            <person name="Zhu L."/>
        </authorList>
    </citation>
    <scope>NUCLEOTIDE SEQUENCE</scope>
    <source>
        <strain evidence="1">YXFP-22015</strain>
    </source>
</reference>
<sequence length="626" mass="68930">MAEYMFADIYTGIHTDTPQTLPNSTSQDTPQPFQPRPPPRRIESDYEVGGIVSDTSGILHSRRRSLRRPRTATVASSFVLSDRPATAYVQDKGSGGTDSDWTLGVEKTEIIPRRPSTADYTVDARLSSTVSTAVATAPTASLLSPPRAHPRGNSSSGITTNNQYNNTIVSSNNSPKPPMSTVSTDPRHGNMLGDTETRASSSQSKQPMSYSFSRTESVSTTSLGTVPSARTPTSTDPSGAQDGFATPFIQRNGRTYYNDTTLSYPLPADLTELHRQSLRTLLLIQIFGAPVCSPHLLKKPPRRVLEVGCGSGFWSMMCHRFFKGRGQTNIEFVGVDVMPIAPGSSGATAGTMQPDPDMNWQFVQHDLRQQPWPFASGEFDLVILKDMVLALPMAQHQVFIDEILRVLAKDGVYEVWETDNLIRMLRPHPTVSSVTGEESEEEKWASGLGAYVLSSSTPLSAPVNTYLVEYNAWLSRALDARELALNPCTLIGPYMLQEAESLTMVKSRRFAIPFSELRWEREGVAGVVTKDGKSYVEMKGKGGEKAPHQKLEKKTLGHAQAALRRTALLTLVQQIQAFEPLLREQSGKSQDEWDIWIGKIMPDLMSDNGTSWGECLEVGAWWAVKK</sequence>
<evidence type="ECO:0000313" key="2">
    <source>
        <dbReference type="Proteomes" id="UP001163324"/>
    </source>
</evidence>
<dbReference type="Proteomes" id="UP001163324">
    <property type="component" value="Chromosome 8"/>
</dbReference>